<feature type="compositionally biased region" description="Basic residues" evidence="1">
    <location>
        <begin position="129"/>
        <end position="142"/>
    </location>
</feature>
<accession>A0A8J7AW91</accession>
<evidence type="ECO:0000256" key="1">
    <source>
        <dbReference type="SAM" id="MobiDB-lite"/>
    </source>
</evidence>
<feature type="region of interest" description="Disordered" evidence="1">
    <location>
        <begin position="122"/>
        <end position="142"/>
    </location>
</feature>
<evidence type="ECO:0000313" key="2">
    <source>
        <dbReference type="EMBL" id="MBE9076947.1"/>
    </source>
</evidence>
<sequence>MVSQRNKKRLFSGMGYREVQRSNSNRRSKLPKKEQEWLKESGYRNVGWDNVIELYQKINDLLSSSNSDEPSLEDLFLQADRIGNKYQTSEEIDAFNRSLRSEVEEISNQIDKQFPDSDSEYEFVDYSKQPRKPVKAMRKSST</sequence>
<reference evidence="2" key="1">
    <citation type="submission" date="2020-10" db="EMBL/GenBank/DDBJ databases">
        <authorList>
            <person name="Castelo-Branco R."/>
            <person name="Eusebio N."/>
            <person name="Adriana R."/>
            <person name="Vieira A."/>
            <person name="Brugerolle De Fraissinette N."/>
            <person name="Rezende De Castro R."/>
            <person name="Schneider M.P."/>
            <person name="Vasconcelos V."/>
            <person name="Leao P.N."/>
        </authorList>
    </citation>
    <scope>NUCLEOTIDE SEQUENCE</scope>
    <source>
        <strain evidence="2">LEGE 07310</strain>
    </source>
</reference>
<feature type="region of interest" description="Disordered" evidence="1">
    <location>
        <begin position="1"/>
        <end position="34"/>
    </location>
</feature>
<feature type="compositionally biased region" description="Basic residues" evidence="1">
    <location>
        <begin position="1"/>
        <end position="10"/>
    </location>
</feature>
<proteinExistence type="predicted"/>
<dbReference type="EMBL" id="JADEXG010000011">
    <property type="protein sequence ID" value="MBE9076947.1"/>
    <property type="molecule type" value="Genomic_DNA"/>
</dbReference>
<keyword evidence="3" id="KW-1185">Reference proteome</keyword>
<dbReference type="RefSeq" id="WP_193905611.1">
    <property type="nucleotide sequence ID" value="NZ_JADEXG010000011.1"/>
</dbReference>
<gene>
    <name evidence="2" type="ORF">IQ241_06495</name>
</gene>
<dbReference type="AlphaFoldDB" id="A0A8J7AW91"/>
<name>A0A8J7AW91_9CYAN</name>
<protein>
    <submittedName>
        <fullName evidence="2">Uncharacterized protein</fullName>
    </submittedName>
</protein>
<evidence type="ECO:0000313" key="3">
    <source>
        <dbReference type="Proteomes" id="UP000636505"/>
    </source>
</evidence>
<dbReference type="Proteomes" id="UP000636505">
    <property type="component" value="Unassembled WGS sequence"/>
</dbReference>
<organism evidence="2 3">
    <name type="scientific">Vasconcelosia minhoensis LEGE 07310</name>
    <dbReference type="NCBI Taxonomy" id="915328"/>
    <lineage>
        <taxon>Bacteria</taxon>
        <taxon>Bacillati</taxon>
        <taxon>Cyanobacteriota</taxon>
        <taxon>Cyanophyceae</taxon>
        <taxon>Nodosilineales</taxon>
        <taxon>Cymatolegaceae</taxon>
        <taxon>Vasconcelosia</taxon>
        <taxon>Vasconcelosia minhoensis</taxon>
    </lineage>
</organism>
<comment type="caution">
    <text evidence="2">The sequence shown here is derived from an EMBL/GenBank/DDBJ whole genome shotgun (WGS) entry which is preliminary data.</text>
</comment>